<dbReference type="PANTHER" id="PTHR33279">
    <property type="entry name" value="SULFUR CARRIER PROTEIN YEDF-RELATED"/>
    <property type="match status" value="1"/>
</dbReference>
<dbReference type="PANTHER" id="PTHR33279:SF6">
    <property type="entry name" value="SULFUR CARRIER PROTEIN YEDF-RELATED"/>
    <property type="match status" value="1"/>
</dbReference>
<sequence>MVDARGYSCPIPVVMTQREIERTKPDTLEVMVDNQAAVQNIRRFAAARGYAVSVAEQGGGDFLLTLSRA</sequence>
<dbReference type="InterPro" id="IPR036868">
    <property type="entry name" value="TusA-like_sf"/>
</dbReference>
<dbReference type="AlphaFoldDB" id="A0A9D1N4H5"/>
<organism evidence="3 4">
    <name type="scientific">Candidatus Aphodomorpha intestinavium</name>
    <dbReference type="NCBI Taxonomy" id="2840672"/>
    <lineage>
        <taxon>Bacteria</taxon>
        <taxon>Bacillati</taxon>
        <taxon>Bacillota</taxon>
        <taxon>Clostridia</taxon>
        <taxon>Eubacteriales</taxon>
        <taxon>Candidatus Aphodomorpha</taxon>
    </lineage>
</organism>
<gene>
    <name evidence="3" type="ORF">IAD24_06330</name>
</gene>
<comment type="caution">
    <text evidence="3">The sequence shown here is derived from an EMBL/GenBank/DDBJ whole genome shotgun (WGS) entry which is preliminary data.</text>
</comment>
<protein>
    <submittedName>
        <fullName evidence="3">Sulfurtransferase TusA family protein</fullName>
    </submittedName>
</protein>
<reference evidence="3" key="2">
    <citation type="journal article" date="2021" name="PeerJ">
        <title>Extensive microbial diversity within the chicken gut microbiome revealed by metagenomics and culture.</title>
        <authorList>
            <person name="Gilroy R."/>
            <person name="Ravi A."/>
            <person name="Getino M."/>
            <person name="Pursley I."/>
            <person name="Horton D.L."/>
            <person name="Alikhan N.F."/>
            <person name="Baker D."/>
            <person name="Gharbi K."/>
            <person name="Hall N."/>
            <person name="Watson M."/>
            <person name="Adriaenssens E.M."/>
            <person name="Foster-Nyarko E."/>
            <person name="Jarju S."/>
            <person name="Secka A."/>
            <person name="Antonio M."/>
            <person name="Oren A."/>
            <person name="Chaudhuri R.R."/>
            <person name="La Ragione R."/>
            <person name="Hildebrand F."/>
            <person name="Pallen M.J."/>
        </authorList>
    </citation>
    <scope>NUCLEOTIDE SEQUENCE</scope>
    <source>
        <strain evidence="3">ChiGjej2B2-16831</strain>
    </source>
</reference>
<name>A0A9D1N4H5_9FIRM</name>
<proteinExistence type="inferred from homology"/>
<dbReference type="Proteomes" id="UP000824128">
    <property type="component" value="Unassembled WGS sequence"/>
</dbReference>
<dbReference type="SUPFAM" id="SSF64307">
    <property type="entry name" value="SirA-like"/>
    <property type="match status" value="1"/>
</dbReference>
<evidence type="ECO:0000313" key="4">
    <source>
        <dbReference type="Proteomes" id="UP000824128"/>
    </source>
</evidence>
<dbReference type="EMBL" id="DVNZ01000200">
    <property type="protein sequence ID" value="HIU94761.1"/>
    <property type="molecule type" value="Genomic_DNA"/>
</dbReference>
<dbReference type="Gene3D" id="3.30.110.40">
    <property type="entry name" value="TusA-like domain"/>
    <property type="match status" value="1"/>
</dbReference>
<accession>A0A9D1N4H5</accession>
<evidence type="ECO:0000256" key="1">
    <source>
        <dbReference type="ARBA" id="ARBA00008984"/>
    </source>
</evidence>
<comment type="similarity">
    <text evidence="1">Belongs to the sulfur carrier protein TusA family.</text>
</comment>
<evidence type="ECO:0000313" key="3">
    <source>
        <dbReference type="EMBL" id="HIU94761.1"/>
    </source>
</evidence>
<dbReference type="Pfam" id="PF01206">
    <property type="entry name" value="TusA"/>
    <property type="match status" value="1"/>
</dbReference>
<reference evidence="3" key="1">
    <citation type="submission" date="2020-10" db="EMBL/GenBank/DDBJ databases">
        <authorList>
            <person name="Gilroy R."/>
        </authorList>
    </citation>
    <scope>NUCLEOTIDE SEQUENCE</scope>
    <source>
        <strain evidence="3">ChiGjej2B2-16831</strain>
    </source>
</reference>
<dbReference type="CDD" id="cd03421">
    <property type="entry name" value="SirA_like_N"/>
    <property type="match status" value="1"/>
</dbReference>
<evidence type="ECO:0000259" key="2">
    <source>
        <dbReference type="Pfam" id="PF01206"/>
    </source>
</evidence>
<feature type="domain" description="UPF0033" evidence="2">
    <location>
        <begin position="2"/>
        <end position="66"/>
    </location>
</feature>
<dbReference type="InterPro" id="IPR001455">
    <property type="entry name" value="TusA-like"/>
</dbReference>